<organism evidence="1 2">
    <name type="scientific">Hermanssonia centrifuga</name>
    <dbReference type="NCBI Taxonomy" id="98765"/>
    <lineage>
        <taxon>Eukaryota</taxon>
        <taxon>Fungi</taxon>
        <taxon>Dikarya</taxon>
        <taxon>Basidiomycota</taxon>
        <taxon>Agaricomycotina</taxon>
        <taxon>Agaricomycetes</taxon>
        <taxon>Polyporales</taxon>
        <taxon>Meruliaceae</taxon>
        <taxon>Hermanssonia</taxon>
    </lineage>
</organism>
<accession>A0A2R6NQN8</accession>
<dbReference type="AlphaFoldDB" id="A0A2R6NQN8"/>
<keyword evidence="2" id="KW-1185">Reference proteome</keyword>
<name>A0A2R6NQN8_9APHY</name>
<dbReference type="Proteomes" id="UP000186601">
    <property type="component" value="Unassembled WGS sequence"/>
</dbReference>
<protein>
    <submittedName>
        <fullName evidence="1">Uncharacterized protein</fullName>
    </submittedName>
</protein>
<dbReference type="EMBL" id="MLYV02000944">
    <property type="protein sequence ID" value="PSR74912.1"/>
    <property type="molecule type" value="Genomic_DNA"/>
</dbReference>
<comment type="caution">
    <text evidence="1">The sequence shown here is derived from an EMBL/GenBank/DDBJ whole genome shotgun (WGS) entry which is preliminary data.</text>
</comment>
<proteinExistence type="predicted"/>
<reference evidence="1 2" key="1">
    <citation type="submission" date="2018-02" db="EMBL/GenBank/DDBJ databases">
        <title>Genome sequence of the basidiomycete white-rot fungus Phlebia centrifuga.</title>
        <authorList>
            <person name="Granchi Z."/>
            <person name="Peng M."/>
            <person name="de Vries R.P."/>
            <person name="Hilden K."/>
            <person name="Makela M.R."/>
            <person name="Grigoriev I."/>
            <person name="Riley R."/>
        </authorList>
    </citation>
    <scope>NUCLEOTIDE SEQUENCE [LARGE SCALE GENOMIC DNA]</scope>
    <source>
        <strain evidence="1 2">FBCC195</strain>
    </source>
</reference>
<gene>
    <name evidence="1" type="ORF">PHLCEN_2v9446</name>
</gene>
<sequence length="84" mass="9403">MHLDPVFHPKTADDFQLQNRCRGCEESSSSPVFNLVTTSRILVTHTHNVFFRLLSIHVFISLVVATAKIRQSLGQALEPIAMLA</sequence>
<evidence type="ECO:0000313" key="1">
    <source>
        <dbReference type="EMBL" id="PSR74912.1"/>
    </source>
</evidence>
<evidence type="ECO:0000313" key="2">
    <source>
        <dbReference type="Proteomes" id="UP000186601"/>
    </source>
</evidence>